<proteinExistence type="predicted"/>
<organism evidence="2 3">
    <name type="scientific">Trapa natans</name>
    <name type="common">Water chestnut</name>
    <dbReference type="NCBI Taxonomy" id="22666"/>
    <lineage>
        <taxon>Eukaryota</taxon>
        <taxon>Viridiplantae</taxon>
        <taxon>Streptophyta</taxon>
        <taxon>Embryophyta</taxon>
        <taxon>Tracheophyta</taxon>
        <taxon>Spermatophyta</taxon>
        <taxon>Magnoliopsida</taxon>
        <taxon>eudicotyledons</taxon>
        <taxon>Gunneridae</taxon>
        <taxon>Pentapetalae</taxon>
        <taxon>rosids</taxon>
        <taxon>malvids</taxon>
        <taxon>Myrtales</taxon>
        <taxon>Lythraceae</taxon>
        <taxon>Trapa</taxon>
    </lineage>
</organism>
<dbReference type="InterPro" id="IPR056455">
    <property type="entry name" value="Ig-like_IP5PC_F"/>
</dbReference>
<comment type="caution">
    <text evidence="2">The sequence shown here is derived from an EMBL/GenBank/DDBJ whole genome shotgun (WGS) entry which is preliminary data.</text>
</comment>
<keyword evidence="3" id="KW-1185">Reference proteome</keyword>
<evidence type="ECO:0000259" key="1">
    <source>
        <dbReference type="Pfam" id="PF23755"/>
    </source>
</evidence>
<dbReference type="Pfam" id="PF23755">
    <property type="entry name" value="Ig-like_IP5PC_F"/>
    <property type="match status" value="1"/>
</dbReference>
<gene>
    <name evidence="2" type="ORF">SAY86_023844</name>
</gene>
<evidence type="ECO:0000313" key="2">
    <source>
        <dbReference type="EMBL" id="KAK4793409.1"/>
    </source>
</evidence>
<dbReference type="Proteomes" id="UP001346149">
    <property type="component" value="Unassembled WGS sequence"/>
</dbReference>
<sequence>MLEGLQNVPETMVSTDSIHLKNQETHILRITNKSLKDATVFKFTCEGQATVTEGAEASSDLRRRGSYDLPRWLEVLVLLPSLSISFFGRTIIRQTVLLQIMPAAGLIKPGQFEEI</sequence>
<reference evidence="2 3" key="1">
    <citation type="journal article" date="2023" name="Hortic Res">
        <title>Pangenome of water caltrop reveals structural variations and asymmetric subgenome divergence after allopolyploidization.</title>
        <authorList>
            <person name="Zhang X."/>
            <person name="Chen Y."/>
            <person name="Wang L."/>
            <person name="Yuan Y."/>
            <person name="Fang M."/>
            <person name="Shi L."/>
            <person name="Lu R."/>
            <person name="Comes H.P."/>
            <person name="Ma Y."/>
            <person name="Chen Y."/>
            <person name="Huang G."/>
            <person name="Zhou Y."/>
            <person name="Zheng Z."/>
            <person name="Qiu Y."/>
        </authorList>
    </citation>
    <scope>NUCLEOTIDE SEQUENCE [LARGE SCALE GENOMIC DNA]</scope>
    <source>
        <strain evidence="2">F231</strain>
    </source>
</reference>
<evidence type="ECO:0000313" key="3">
    <source>
        <dbReference type="Proteomes" id="UP001346149"/>
    </source>
</evidence>
<protein>
    <recommendedName>
        <fullName evidence="1">IP5PC-F immunoglobulin-like domain-containing protein</fullName>
    </recommendedName>
</protein>
<dbReference type="AlphaFoldDB" id="A0AAN7LY17"/>
<accession>A0AAN7LY17</accession>
<name>A0AAN7LY17_TRANT</name>
<dbReference type="EMBL" id="JAXQNO010000008">
    <property type="protein sequence ID" value="KAK4793409.1"/>
    <property type="molecule type" value="Genomic_DNA"/>
</dbReference>
<feature type="domain" description="IP5PC-F immunoglobulin-like" evidence="1">
    <location>
        <begin position="8"/>
        <end position="75"/>
    </location>
</feature>